<sequence length="107" mass="12310">MLDEGDNWGINPLEFISRVNLTFEIHKKVDGRTKKESDYGNPPNTTTDSFFKPYLKAQENNDIEKEDERSQKKRKSNKGNLEINNEQPNKKDLAGKEIDKVGEVSII</sequence>
<keyword evidence="3" id="KW-1185">Reference proteome</keyword>
<protein>
    <submittedName>
        <fullName evidence="2">Uncharacterized protein</fullName>
    </submittedName>
</protein>
<reference evidence="2" key="2">
    <citation type="submission" date="2022-01" db="EMBL/GenBank/DDBJ databases">
        <authorList>
            <person name="Yamashiro T."/>
            <person name="Shiraishi A."/>
            <person name="Satake H."/>
            <person name="Nakayama K."/>
        </authorList>
    </citation>
    <scope>NUCLEOTIDE SEQUENCE</scope>
</reference>
<comment type="caution">
    <text evidence="2">The sequence shown here is derived from an EMBL/GenBank/DDBJ whole genome shotgun (WGS) entry which is preliminary data.</text>
</comment>
<feature type="region of interest" description="Disordered" evidence="1">
    <location>
        <begin position="30"/>
        <end position="96"/>
    </location>
</feature>
<dbReference type="EMBL" id="BQNB010017719">
    <property type="protein sequence ID" value="GJT66494.1"/>
    <property type="molecule type" value="Genomic_DNA"/>
</dbReference>
<evidence type="ECO:0000313" key="3">
    <source>
        <dbReference type="Proteomes" id="UP001151760"/>
    </source>
</evidence>
<proteinExistence type="predicted"/>
<dbReference type="Proteomes" id="UP001151760">
    <property type="component" value="Unassembled WGS sequence"/>
</dbReference>
<organism evidence="2 3">
    <name type="scientific">Tanacetum coccineum</name>
    <dbReference type="NCBI Taxonomy" id="301880"/>
    <lineage>
        <taxon>Eukaryota</taxon>
        <taxon>Viridiplantae</taxon>
        <taxon>Streptophyta</taxon>
        <taxon>Embryophyta</taxon>
        <taxon>Tracheophyta</taxon>
        <taxon>Spermatophyta</taxon>
        <taxon>Magnoliopsida</taxon>
        <taxon>eudicotyledons</taxon>
        <taxon>Gunneridae</taxon>
        <taxon>Pentapetalae</taxon>
        <taxon>asterids</taxon>
        <taxon>campanulids</taxon>
        <taxon>Asterales</taxon>
        <taxon>Asteraceae</taxon>
        <taxon>Asteroideae</taxon>
        <taxon>Anthemideae</taxon>
        <taxon>Anthemidinae</taxon>
        <taxon>Tanacetum</taxon>
    </lineage>
</organism>
<name>A0ABQ5FTI1_9ASTR</name>
<gene>
    <name evidence="2" type="ORF">Tco_1017974</name>
</gene>
<reference evidence="2" key="1">
    <citation type="journal article" date="2022" name="Int. J. Mol. Sci.">
        <title>Draft Genome of Tanacetum Coccineum: Genomic Comparison of Closely Related Tanacetum-Family Plants.</title>
        <authorList>
            <person name="Yamashiro T."/>
            <person name="Shiraishi A."/>
            <person name="Nakayama K."/>
            <person name="Satake H."/>
        </authorList>
    </citation>
    <scope>NUCLEOTIDE SEQUENCE</scope>
</reference>
<evidence type="ECO:0000256" key="1">
    <source>
        <dbReference type="SAM" id="MobiDB-lite"/>
    </source>
</evidence>
<feature type="compositionally biased region" description="Polar residues" evidence="1">
    <location>
        <begin position="78"/>
        <end position="87"/>
    </location>
</feature>
<accession>A0ABQ5FTI1</accession>
<evidence type="ECO:0000313" key="2">
    <source>
        <dbReference type="EMBL" id="GJT66494.1"/>
    </source>
</evidence>